<feature type="compositionally biased region" description="Basic and acidic residues" evidence="5">
    <location>
        <begin position="401"/>
        <end position="415"/>
    </location>
</feature>
<evidence type="ECO:0000256" key="4">
    <source>
        <dbReference type="ARBA" id="ARBA00023136"/>
    </source>
</evidence>
<dbReference type="GO" id="GO:0036128">
    <property type="term" value="C:CatSper complex"/>
    <property type="evidence" value="ECO:0007669"/>
    <property type="project" value="InterPro"/>
</dbReference>
<feature type="transmembrane region" description="Helical" evidence="6">
    <location>
        <begin position="308"/>
        <end position="328"/>
    </location>
</feature>
<feature type="region of interest" description="Disordered" evidence="5">
    <location>
        <begin position="1"/>
        <end position="51"/>
    </location>
</feature>
<dbReference type="SUPFAM" id="SSF81324">
    <property type="entry name" value="Voltage-gated potassium channels"/>
    <property type="match status" value="1"/>
</dbReference>
<evidence type="ECO:0000313" key="8">
    <source>
        <dbReference type="EMBL" id="OQV14040.1"/>
    </source>
</evidence>
<comment type="subcellular location">
    <subcellularLocation>
        <location evidence="1">Membrane</location>
        <topology evidence="1">Multi-pass membrane protein</topology>
    </subcellularLocation>
</comment>
<feature type="region of interest" description="Disordered" evidence="5">
    <location>
        <begin position="391"/>
        <end position="415"/>
    </location>
</feature>
<name>A0A1W0WFP5_HYPEX</name>
<feature type="transmembrane region" description="Helical" evidence="6">
    <location>
        <begin position="211"/>
        <end position="234"/>
    </location>
</feature>
<keyword evidence="4 6" id="KW-0472">Membrane</keyword>
<keyword evidence="2 6" id="KW-0812">Transmembrane</keyword>
<dbReference type="GO" id="GO:0048240">
    <property type="term" value="P:sperm capacitation"/>
    <property type="evidence" value="ECO:0007669"/>
    <property type="project" value="TreeGrafter"/>
</dbReference>
<dbReference type="PANTHER" id="PTHR47077">
    <property type="entry name" value="ION_TRANS DOMAIN-CONTAINING PROTEIN"/>
    <property type="match status" value="1"/>
</dbReference>
<keyword evidence="9" id="KW-1185">Reference proteome</keyword>
<dbReference type="Pfam" id="PF00520">
    <property type="entry name" value="Ion_trans"/>
    <property type="match status" value="1"/>
</dbReference>
<gene>
    <name evidence="8" type="ORF">BV898_11706</name>
</gene>
<sequence length="509" mass="57907">MALAPAKGANPSSFNPTGDLLVSSKRTSIVSEARKTQAQEKEDAERAKRKRNSVAAFKQNLNAELNPFIVVDDDKTFKRKDGQAEHKPQVVRRRILVEPVFSRQEKTAGAGEEQFRQIIFDRGITDQTLIGEIGRGLSNEYELGMPQPLRNVHDYVDYSSEALVHGYVKEHAVGNVLLSSTFRYMVLAVILLNAVLIGLETDPKLNLKFASWFEAIENIIMAAFILEILIKWYYNFDVFWKGGWNILDFIIVCVLFFGSSLRFLGTSRVLRILRVIRAFRSLRDTPLFSGLSLIFQTVARSLPDMLNILLLMILVILLLGVVGVMLFGDVVVKTFGTFPDAIFTIFICQTQRGWIRIFDDFVEQGGVVVTSLRTEMKLGLEERARKASKKNAASLRAIKPSADEEKEKEEDGEHRNTLEPLVEAARNWKTGDVQRRVLLPMFLNMVTVDDLQQFLFLQVALEDNLQGYQKLRARLKHVLGRVRALNKNYFRDLRQPASQTQTPKRRSKV</sequence>
<dbReference type="InterPro" id="IPR027359">
    <property type="entry name" value="Volt_channel_dom_sf"/>
</dbReference>
<dbReference type="Proteomes" id="UP000192578">
    <property type="component" value="Unassembled WGS sequence"/>
</dbReference>
<dbReference type="GO" id="GO:0001669">
    <property type="term" value="C:acrosomal vesicle"/>
    <property type="evidence" value="ECO:0007669"/>
    <property type="project" value="TreeGrafter"/>
</dbReference>
<proteinExistence type="predicted"/>
<evidence type="ECO:0000256" key="2">
    <source>
        <dbReference type="ARBA" id="ARBA00022692"/>
    </source>
</evidence>
<reference evidence="9" key="1">
    <citation type="submission" date="2017-01" db="EMBL/GenBank/DDBJ databases">
        <title>Comparative genomics of anhydrobiosis in the tardigrade Hypsibius dujardini.</title>
        <authorList>
            <person name="Yoshida Y."/>
            <person name="Koutsovoulos G."/>
            <person name="Laetsch D."/>
            <person name="Stevens L."/>
            <person name="Kumar S."/>
            <person name="Horikawa D."/>
            <person name="Ishino K."/>
            <person name="Komine S."/>
            <person name="Tomita M."/>
            <person name="Blaxter M."/>
            <person name="Arakawa K."/>
        </authorList>
    </citation>
    <scope>NUCLEOTIDE SEQUENCE [LARGE SCALE GENOMIC DNA]</scope>
    <source>
        <strain evidence="9">Z151</strain>
    </source>
</reference>
<dbReference type="InterPro" id="IPR028744">
    <property type="entry name" value="CatSper4"/>
</dbReference>
<dbReference type="AlphaFoldDB" id="A0A1W0WFP5"/>
<dbReference type="EMBL" id="MTYJ01000111">
    <property type="protein sequence ID" value="OQV14040.1"/>
    <property type="molecule type" value="Genomic_DNA"/>
</dbReference>
<feature type="transmembrane region" description="Helical" evidence="6">
    <location>
        <begin position="182"/>
        <end position="199"/>
    </location>
</feature>
<evidence type="ECO:0000256" key="5">
    <source>
        <dbReference type="SAM" id="MobiDB-lite"/>
    </source>
</evidence>
<organism evidence="8 9">
    <name type="scientific">Hypsibius exemplaris</name>
    <name type="common">Freshwater tardigrade</name>
    <dbReference type="NCBI Taxonomy" id="2072580"/>
    <lineage>
        <taxon>Eukaryota</taxon>
        <taxon>Metazoa</taxon>
        <taxon>Ecdysozoa</taxon>
        <taxon>Tardigrada</taxon>
        <taxon>Eutardigrada</taxon>
        <taxon>Parachela</taxon>
        <taxon>Hypsibioidea</taxon>
        <taxon>Hypsibiidae</taxon>
        <taxon>Hypsibius</taxon>
    </lineage>
</organism>
<dbReference type="GO" id="GO:0030317">
    <property type="term" value="P:flagellated sperm motility"/>
    <property type="evidence" value="ECO:0007669"/>
    <property type="project" value="InterPro"/>
</dbReference>
<evidence type="ECO:0000313" key="9">
    <source>
        <dbReference type="Proteomes" id="UP000192578"/>
    </source>
</evidence>
<feature type="compositionally biased region" description="Basic and acidic residues" evidence="5">
    <location>
        <begin position="32"/>
        <end position="46"/>
    </location>
</feature>
<dbReference type="Gene3D" id="1.20.120.350">
    <property type="entry name" value="Voltage-gated potassium channels. Chain C"/>
    <property type="match status" value="1"/>
</dbReference>
<feature type="domain" description="Ion transport" evidence="7">
    <location>
        <begin position="180"/>
        <end position="363"/>
    </location>
</feature>
<dbReference type="GO" id="GO:0005245">
    <property type="term" value="F:voltage-gated calcium channel activity"/>
    <property type="evidence" value="ECO:0007669"/>
    <property type="project" value="TreeGrafter"/>
</dbReference>
<dbReference type="PANTHER" id="PTHR47077:SF1">
    <property type="entry name" value="CATION CHANNEL SPERM-ASSOCIATED PROTEIN 4"/>
    <property type="match status" value="1"/>
</dbReference>
<protein>
    <submittedName>
        <fullName evidence="8">Cation channel sperm-associated protein 4</fullName>
    </submittedName>
</protein>
<evidence type="ECO:0000256" key="6">
    <source>
        <dbReference type="SAM" id="Phobius"/>
    </source>
</evidence>
<accession>A0A1W0WFP5</accession>
<dbReference type="GO" id="GO:0006814">
    <property type="term" value="P:sodium ion transport"/>
    <property type="evidence" value="ECO:0007669"/>
    <property type="project" value="TreeGrafter"/>
</dbReference>
<dbReference type="InterPro" id="IPR005821">
    <property type="entry name" value="Ion_trans_dom"/>
</dbReference>
<evidence type="ECO:0000259" key="7">
    <source>
        <dbReference type="Pfam" id="PF00520"/>
    </source>
</evidence>
<feature type="transmembrane region" description="Helical" evidence="6">
    <location>
        <begin position="246"/>
        <end position="264"/>
    </location>
</feature>
<evidence type="ECO:0000256" key="3">
    <source>
        <dbReference type="ARBA" id="ARBA00022989"/>
    </source>
</evidence>
<dbReference type="Gene3D" id="1.10.287.70">
    <property type="match status" value="1"/>
</dbReference>
<keyword evidence="3 6" id="KW-1133">Transmembrane helix</keyword>
<dbReference type="GO" id="GO:0097228">
    <property type="term" value="C:sperm principal piece"/>
    <property type="evidence" value="ECO:0007669"/>
    <property type="project" value="TreeGrafter"/>
</dbReference>
<evidence type="ECO:0000256" key="1">
    <source>
        <dbReference type="ARBA" id="ARBA00004141"/>
    </source>
</evidence>
<dbReference type="OrthoDB" id="2984333at2759"/>
<dbReference type="GO" id="GO:0005227">
    <property type="term" value="F:calcium-activated cation channel activity"/>
    <property type="evidence" value="ECO:0007669"/>
    <property type="project" value="InterPro"/>
</dbReference>
<comment type="caution">
    <text evidence="8">The sequence shown here is derived from an EMBL/GenBank/DDBJ whole genome shotgun (WGS) entry which is preliminary data.</text>
</comment>